<evidence type="ECO:0000313" key="4">
    <source>
        <dbReference type="EMBL" id="CAB5137114.1"/>
    </source>
</evidence>
<dbReference type="InterPro" id="IPR019999">
    <property type="entry name" value="Anth_synth_I-like"/>
</dbReference>
<dbReference type="SUPFAM" id="SSF56322">
    <property type="entry name" value="ADC synthase"/>
    <property type="match status" value="1"/>
</dbReference>
<dbReference type="AlphaFoldDB" id="A0A6J5YVW2"/>
<reference evidence="2" key="1">
    <citation type="submission" date="2020-05" db="EMBL/GenBank/DDBJ databases">
        <authorList>
            <person name="Chiriac C."/>
            <person name="Salcher M."/>
            <person name="Ghai R."/>
            <person name="Kavagutti S V."/>
        </authorList>
    </citation>
    <scope>NUCLEOTIDE SEQUENCE</scope>
</reference>
<dbReference type="GO" id="GO:0046820">
    <property type="term" value="F:4-amino-4-deoxychorismate synthase activity"/>
    <property type="evidence" value="ECO:0007669"/>
    <property type="project" value="TreeGrafter"/>
</dbReference>
<name>A0A6J5YVW2_9ZZZZ</name>
<organism evidence="2">
    <name type="scientific">freshwater metagenome</name>
    <dbReference type="NCBI Taxonomy" id="449393"/>
    <lineage>
        <taxon>unclassified sequences</taxon>
        <taxon>metagenomes</taxon>
        <taxon>ecological metagenomes</taxon>
    </lineage>
</organism>
<proteinExistence type="predicted"/>
<dbReference type="InterPro" id="IPR015890">
    <property type="entry name" value="Chorismate_C"/>
</dbReference>
<dbReference type="EMBL" id="CAFBRY010000004">
    <property type="protein sequence ID" value="CAB5137114.1"/>
    <property type="molecule type" value="Genomic_DNA"/>
</dbReference>
<dbReference type="Pfam" id="PF00425">
    <property type="entry name" value="Chorismate_bind"/>
    <property type="match status" value="1"/>
</dbReference>
<dbReference type="PANTHER" id="PTHR11236:SF50">
    <property type="entry name" value="AMINODEOXYCHORISMATE SYNTHASE COMPONENT 1"/>
    <property type="match status" value="1"/>
</dbReference>
<dbReference type="InterPro" id="IPR005801">
    <property type="entry name" value="ADC_synthase"/>
</dbReference>
<dbReference type="Gene3D" id="3.60.120.10">
    <property type="entry name" value="Anthranilate synthase"/>
    <property type="match status" value="1"/>
</dbReference>
<dbReference type="EMBL" id="CAEZYO010000004">
    <property type="protein sequence ID" value="CAB4722747.1"/>
    <property type="molecule type" value="Genomic_DNA"/>
</dbReference>
<evidence type="ECO:0000313" key="2">
    <source>
        <dbReference type="EMBL" id="CAB4331903.1"/>
    </source>
</evidence>
<dbReference type="EMBL" id="CAESAH010000004">
    <property type="protein sequence ID" value="CAB4331903.1"/>
    <property type="molecule type" value="Genomic_DNA"/>
</dbReference>
<accession>A0A6J5YVW2</accession>
<gene>
    <name evidence="3" type="ORF">UFOPK2731_00269</name>
    <name evidence="2" type="ORF">UFOPK3962_00262</name>
    <name evidence="4" type="ORF">UFOPK4427_00251</name>
</gene>
<sequence>MKSIVGGAIAPKWEFNGYRYLVSSSPNAPIFWMNGRLATGLSQVSDDPSCLADGGFWAVSTTFEGDFQAFKFDDVSAAEFPKTSWEKIDGTWTTSANENEYVSYVQRIQELIAQGWVYQVNACREISIDTETENLRGLFSALLEGNPAPWASYLEAPGINIASASPELFLKREGNRVRTSPIKGTAPVGTKDFGVKDRAENIMIVDLMRNDLGQICKSGTVSVPRLLSTEAHPGLVHLVSDIEGELAKDTTWSQIFTLLSPPGSISGAPKSSAVSVIKENEGNRGPYCGVLGWVQGDTCELSVAIRIFFKDDKLRFGTGAGITWASDPAAEWEETQLKARRLVSLAGGVL</sequence>
<dbReference type="PRINTS" id="PR00095">
    <property type="entry name" value="ANTSNTHASEI"/>
</dbReference>
<protein>
    <submittedName>
        <fullName evidence="2">Unannotated protein</fullName>
    </submittedName>
</protein>
<evidence type="ECO:0000313" key="3">
    <source>
        <dbReference type="EMBL" id="CAB4722747.1"/>
    </source>
</evidence>
<evidence type="ECO:0000259" key="1">
    <source>
        <dbReference type="Pfam" id="PF00425"/>
    </source>
</evidence>
<feature type="domain" description="Chorismate-utilising enzyme C-terminal" evidence="1">
    <location>
        <begin position="98"/>
        <end position="338"/>
    </location>
</feature>
<dbReference type="PANTHER" id="PTHR11236">
    <property type="entry name" value="AMINOBENZOATE/ANTHRANILATE SYNTHASE"/>
    <property type="match status" value="1"/>
</dbReference>
<dbReference type="GO" id="GO:0000162">
    <property type="term" value="P:L-tryptophan biosynthetic process"/>
    <property type="evidence" value="ECO:0007669"/>
    <property type="project" value="TreeGrafter"/>
</dbReference>